<sequence>MKLKILITLIVFQTIFSGCEKFLDVKPKDILIPETSYDTEQDLDHSLAAVYDILGNNALYGGQILFNYGLDGDDGYCSRVSATTGPMLYDFTSSDPLVTNHWNILYIGINRANLLLENIDNNLSISEVVRDRVRGEARFLRAYFYFLLVQTYGEVPIVLSSTKSTSNTDIAKSSVKEVYDVILKDMEYAEAHVKDISELGYSGRVNKSAVRGILARVCLFMAGYPLKDVSKYEDAKNWAWKVISDTKANHQLNPVYSQTFINYAKDIYNIKESIWEVEFYANIANGFDETGWNGYVNSPGLRSGNTNLSLSYVAATANLYYRYELGDMRRDWCIANFSYNATGGKTFSNSTTYASLFTRPAAKFRREYELGEKIPYATPQNFPILRFSDVLLMYAEALNEISFGNKDEAVKYMEMVRERAYVKKGGVKSFTITNKGSNYSVVPTITLTGGGGTGAKAYATLNSSKQLSQILLERDGETGAIFGEGYTSAPTVTITVPSGATGSGGVATAVIFDGSEYKVPTASATDQEALRKFIQAERSRELAFECLRKADLIRWGKFLDNMQDVYNTISQQVPTAGYIDRYKNVNSKHLLWPIPSRELSLNSKLKQNNNW</sequence>
<gene>
    <name evidence="8" type="ORF">ACFSAH_17815</name>
</gene>
<dbReference type="Proteomes" id="UP001597118">
    <property type="component" value="Unassembled WGS sequence"/>
</dbReference>
<keyword evidence="4" id="KW-0472">Membrane</keyword>
<reference evidence="9" key="1">
    <citation type="journal article" date="2019" name="Int. J. Syst. Evol. Microbiol.">
        <title>The Global Catalogue of Microorganisms (GCM) 10K type strain sequencing project: providing services to taxonomists for standard genome sequencing and annotation.</title>
        <authorList>
            <consortium name="The Broad Institute Genomics Platform"/>
            <consortium name="The Broad Institute Genome Sequencing Center for Infectious Disease"/>
            <person name="Wu L."/>
            <person name="Ma J."/>
        </authorList>
    </citation>
    <scope>NUCLEOTIDE SEQUENCE [LARGE SCALE GENOMIC DNA]</scope>
    <source>
        <strain evidence="9">CCUG 53762</strain>
    </source>
</reference>
<dbReference type="EMBL" id="JBHUDG010000050">
    <property type="protein sequence ID" value="MFD1631735.1"/>
    <property type="molecule type" value="Genomic_DNA"/>
</dbReference>
<evidence type="ECO:0000313" key="9">
    <source>
        <dbReference type="Proteomes" id="UP001597118"/>
    </source>
</evidence>
<feature type="domain" description="RagB/SusD" evidence="6">
    <location>
        <begin position="523"/>
        <end position="611"/>
    </location>
</feature>
<evidence type="ECO:0000256" key="4">
    <source>
        <dbReference type="ARBA" id="ARBA00023136"/>
    </source>
</evidence>
<dbReference type="Gene3D" id="1.25.40.390">
    <property type="match status" value="2"/>
</dbReference>
<comment type="caution">
    <text evidence="8">The sequence shown here is derived from an EMBL/GenBank/DDBJ whole genome shotgun (WGS) entry which is preliminary data.</text>
</comment>
<feature type="domain" description="SusD-like N-terminal" evidence="7">
    <location>
        <begin position="21"/>
        <end position="219"/>
    </location>
</feature>
<evidence type="ECO:0000313" key="8">
    <source>
        <dbReference type="EMBL" id="MFD1631735.1"/>
    </source>
</evidence>
<organism evidence="8 9">
    <name type="scientific">Pseudopedobacter beijingensis</name>
    <dbReference type="NCBI Taxonomy" id="1207056"/>
    <lineage>
        <taxon>Bacteria</taxon>
        <taxon>Pseudomonadati</taxon>
        <taxon>Bacteroidota</taxon>
        <taxon>Sphingobacteriia</taxon>
        <taxon>Sphingobacteriales</taxon>
        <taxon>Sphingobacteriaceae</taxon>
        <taxon>Pseudopedobacter</taxon>
    </lineage>
</organism>
<evidence type="ECO:0000259" key="7">
    <source>
        <dbReference type="Pfam" id="PF14322"/>
    </source>
</evidence>
<dbReference type="InterPro" id="IPR033985">
    <property type="entry name" value="SusD-like_N"/>
</dbReference>
<evidence type="ECO:0000256" key="5">
    <source>
        <dbReference type="ARBA" id="ARBA00023237"/>
    </source>
</evidence>
<name>A0ABW4IG50_9SPHI</name>
<evidence type="ECO:0000256" key="1">
    <source>
        <dbReference type="ARBA" id="ARBA00004442"/>
    </source>
</evidence>
<dbReference type="Pfam" id="PF14322">
    <property type="entry name" value="SusD-like_3"/>
    <property type="match status" value="1"/>
</dbReference>
<keyword evidence="9" id="KW-1185">Reference proteome</keyword>
<dbReference type="SUPFAM" id="SSF48452">
    <property type="entry name" value="TPR-like"/>
    <property type="match status" value="1"/>
</dbReference>
<comment type="subcellular location">
    <subcellularLocation>
        <location evidence="1">Cell outer membrane</location>
    </subcellularLocation>
</comment>
<accession>A0ABW4IG50</accession>
<dbReference type="InterPro" id="IPR012944">
    <property type="entry name" value="SusD_RagB_dom"/>
</dbReference>
<evidence type="ECO:0000256" key="3">
    <source>
        <dbReference type="ARBA" id="ARBA00022729"/>
    </source>
</evidence>
<keyword evidence="5" id="KW-0998">Cell outer membrane</keyword>
<dbReference type="InterPro" id="IPR011990">
    <property type="entry name" value="TPR-like_helical_dom_sf"/>
</dbReference>
<keyword evidence="3" id="KW-0732">Signal</keyword>
<feature type="domain" description="RagB/SusD" evidence="6">
    <location>
        <begin position="348"/>
        <end position="475"/>
    </location>
</feature>
<evidence type="ECO:0000259" key="6">
    <source>
        <dbReference type="Pfam" id="PF07980"/>
    </source>
</evidence>
<dbReference type="PROSITE" id="PS51257">
    <property type="entry name" value="PROKAR_LIPOPROTEIN"/>
    <property type="match status" value="1"/>
</dbReference>
<dbReference type="Pfam" id="PF07980">
    <property type="entry name" value="SusD_RagB"/>
    <property type="match status" value="2"/>
</dbReference>
<proteinExistence type="inferred from homology"/>
<evidence type="ECO:0000256" key="2">
    <source>
        <dbReference type="ARBA" id="ARBA00006275"/>
    </source>
</evidence>
<protein>
    <submittedName>
        <fullName evidence="8">RagB/SusD family nutrient uptake outer membrane protein</fullName>
    </submittedName>
</protein>
<comment type="similarity">
    <text evidence="2">Belongs to the SusD family.</text>
</comment>
<dbReference type="RefSeq" id="WP_379664101.1">
    <property type="nucleotide sequence ID" value="NZ_JBHUDG010000050.1"/>
</dbReference>